<organism evidence="1">
    <name type="scientific">marine metagenome</name>
    <dbReference type="NCBI Taxonomy" id="408172"/>
    <lineage>
        <taxon>unclassified sequences</taxon>
        <taxon>metagenomes</taxon>
        <taxon>ecological metagenomes</taxon>
    </lineage>
</organism>
<dbReference type="EMBL" id="UINC01030988">
    <property type="protein sequence ID" value="SVB16302.1"/>
    <property type="molecule type" value="Genomic_DNA"/>
</dbReference>
<name>A0A382BS96_9ZZZZ</name>
<accession>A0A382BS96</accession>
<evidence type="ECO:0000313" key="1">
    <source>
        <dbReference type="EMBL" id="SVB16302.1"/>
    </source>
</evidence>
<dbReference type="AlphaFoldDB" id="A0A382BS96"/>
<gene>
    <name evidence="1" type="ORF">METZ01_LOCUS169156</name>
</gene>
<proteinExistence type="predicted"/>
<dbReference type="SUPFAM" id="SSF53706">
    <property type="entry name" value="Formate dehydrogenase/DMSO reductase, domains 1-3"/>
    <property type="match status" value="1"/>
</dbReference>
<dbReference type="Gene3D" id="3.40.50.740">
    <property type="match status" value="1"/>
</dbReference>
<protein>
    <submittedName>
        <fullName evidence="1">Uncharacterized protein</fullName>
    </submittedName>
</protein>
<reference evidence="1" key="1">
    <citation type="submission" date="2018-05" db="EMBL/GenBank/DDBJ databases">
        <authorList>
            <person name="Lanie J.A."/>
            <person name="Ng W.-L."/>
            <person name="Kazmierczak K.M."/>
            <person name="Andrzejewski T.M."/>
            <person name="Davidsen T.M."/>
            <person name="Wayne K.J."/>
            <person name="Tettelin H."/>
            <person name="Glass J.I."/>
            <person name="Rusch D."/>
            <person name="Podicherti R."/>
            <person name="Tsui H.-C.T."/>
            <person name="Winkler M.E."/>
        </authorList>
    </citation>
    <scope>NUCLEOTIDE SEQUENCE</scope>
</reference>
<feature type="non-terminal residue" evidence="1">
    <location>
        <position position="1"/>
    </location>
</feature>
<sequence>HGNDALGFISSSRCTGEENFLVQKLARAVFKTNNVHQCAAT</sequence>